<dbReference type="Gene3D" id="2.60.120.40">
    <property type="match status" value="1"/>
</dbReference>
<sequence length="861" mass="92882">MKCVLSDSASLCTVLCLLLTFSLTYGTPSRYSLFQGNAYSGSVPRQRNKNWCAFVVYKNVTCAVLGSTESVLEPEPAPCPMHQPNCAQRVIYRTHLRPMYKVGYKQVTELEWRCCPGFQGHDCTELKDISQHPRILQGPRPNPPPAPGHEQSILGPEVFSGSHPWDRTGQSGQNSVPWGQGGVPGNQVRGHGEGTRVQQLEEEVHRLSQTVLDLQAAMTTANANLRLDLQEDTSKMLLSMLGNLRQPQGVLTGGTDTILLPSGFPGSTADDLQNQLSQLSDTVATSTRSIQDLENKIQEQDGQLRLLMEASQAPPAPSTGPSTNSEDSLRAYVDKKLSALREELMEGMDIKMADLKNTCEYKVMSVKEQCEEQETSYLSLAELLDSKEADLRKELQELRLLLPASGTGSGAGTEVTDLRSDVERLKDAQRSLAETVWHHNMTLAQREQQGKKLEPEPRVNQGDKRTTTGHDEALETLSRTLKGKVGSAIERVAQLEDSITELNVSLGRNTAHLQQLHSCCSPSQSPGQGAGLKHRIEQLETDCGRSKELIAKLEGLMSGFDGRVASVEGVCGRLQPMSDSLGRIKDGLNKHVNGLWTCVRQLNSTVRAHTQDISKLKTNTHNLQSSQDGTMSKPKHTGVQVGLEDSSVPMEMDTARPAVPVMESGEAGPPGTKLLSRPPHGTNGSMSPVKGYAGAPGYPAVSPASLSPDLLSDDKGVLASVSFSAGLTLLPFPGEIGIIRFNKVLLNDGGHYDPHTGVFSVPVDGRYLISAVVTAQKEERVEAVLSVANRSIQKLDTAGSGGVATDRCVCGGMASLSLILDLRRGQNVGLVMTSGKLAISTSSEILSSFSGVLLYQSPSKS</sequence>
<feature type="coiled-coil region" evidence="7">
    <location>
        <begin position="269"/>
        <end position="310"/>
    </location>
</feature>
<dbReference type="PROSITE" id="PS51041">
    <property type="entry name" value="EMI"/>
    <property type="match status" value="1"/>
</dbReference>
<dbReference type="GeneID" id="115816196"/>
<keyword evidence="5 7" id="KW-0175">Coiled coil</keyword>
<dbReference type="Pfam" id="PF00386">
    <property type="entry name" value="C1q"/>
    <property type="match status" value="1"/>
</dbReference>
<comment type="subcellular location">
    <subcellularLocation>
        <location evidence="1">Secreted</location>
        <location evidence="1">Extracellular space</location>
        <location evidence="1">Extracellular matrix</location>
    </subcellularLocation>
</comment>
<keyword evidence="6" id="KW-1015">Disulfide bond</keyword>
<feature type="compositionally biased region" description="Basic and acidic residues" evidence="8">
    <location>
        <begin position="448"/>
        <end position="469"/>
    </location>
</feature>
<dbReference type="Pfam" id="PF07546">
    <property type="entry name" value="EMI"/>
    <property type="match status" value="1"/>
</dbReference>
<organism evidence="12 13">
    <name type="scientific">Chanos chanos</name>
    <name type="common">Milkfish</name>
    <name type="synonym">Mugil chanos</name>
    <dbReference type="NCBI Taxonomy" id="29144"/>
    <lineage>
        <taxon>Eukaryota</taxon>
        <taxon>Metazoa</taxon>
        <taxon>Chordata</taxon>
        <taxon>Craniata</taxon>
        <taxon>Vertebrata</taxon>
        <taxon>Euteleostomi</taxon>
        <taxon>Actinopterygii</taxon>
        <taxon>Neopterygii</taxon>
        <taxon>Teleostei</taxon>
        <taxon>Ostariophysi</taxon>
        <taxon>Gonorynchiformes</taxon>
        <taxon>Chanidae</taxon>
        <taxon>Chanos</taxon>
    </lineage>
</organism>
<evidence type="ECO:0000256" key="1">
    <source>
        <dbReference type="ARBA" id="ARBA00004498"/>
    </source>
</evidence>
<dbReference type="SMART" id="SM00110">
    <property type="entry name" value="C1Q"/>
    <property type="match status" value="1"/>
</dbReference>
<protein>
    <submittedName>
        <fullName evidence="13">EMILIN-2</fullName>
    </submittedName>
</protein>
<evidence type="ECO:0000313" key="12">
    <source>
        <dbReference type="Proteomes" id="UP000504632"/>
    </source>
</evidence>
<keyword evidence="4 9" id="KW-0732">Signal</keyword>
<dbReference type="InterPro" id="IPR001073">
    <property type="entry name" value="C1q_dom"/>
</dbReference>
<dbReference type="Proteomes" id="UP000504632">
    <property type="component" value="Chromosome 7"/>
</dbReference>
<dbReference type="CTD" id="571391"/>
<proteinExistence type="predicted"/>
<name>A0A6J2VTI6_CHACN</name>
<dbReference type="PRINTS" id="PR00007">
    <property type="entry name" value="COMPLEMNTC1Q"/>
</dbReference>
<evidence type="ECO:0000259" key="11">
    <source>
        <dbReference type="PROSITE" id="PS51041"/>
    </source>
</evidence>
<evidence type="ECO:0000259" key="10">
    <source>
        <dbReference type="PROSITE" id="PS50871"/>
    </source>
</evidence>
<evidence type="ECO:0000313" key="13">
    <source>
        <dbReference type="RefSeq" id="XP_030635024.1"/>
    </source>
</evidence>
<evidence type="ECO:0000256" key="3">
    <source>
        <dbReference type="ARBA" id="ARBA00022530"/>
    </source>
</evidence>
<dbReference type="OrthoDB" id="6108348at2759"/>
<feature type="region of interest" description="Disordered" evidence="8">
    <location>
        <begin position="445"/>
        <end position="469"/>
    </location>
</feature>
<dbReference type="SUPFAM" id="SSF49842">
    <property type="entry name" value="TNF-like"/>
    <property type="match status" value="1"/>
</dbReference>
<evidence type="ECO:0000256" key="5">
    <source>
        <dbReference type="ARBA" id="ARBA00023054"/>
    </source>
</evidence>
<evidence type="ECO:0000256" key="6">
    <source>
        <dbReference type="ARBA" id="ARBA00023157"/>
    </source>
</evidence>
<feature type="region of interest" description="Disordered" evidence="8">
    <location>
        <begin position="133"/>
        <end position="188"/>
    </location>
</feature>
<evidence type="ECO:0000256" key="7">
    <source>
        <dbReference type="SAM" id="Coils"/>
    </source>
</evidence>
<dbReference type="InterPro" id="IPR008983">
    <property type="entry name" value="Tumour_necrosis_fac-like_dom"/>
</dbReference>
<dbReference type="AlphaFoldDB" id="A0A6J2VTI6"/>
<dbReference type="PROSITE" id="PS50871">
    <property type="entry name" value="C1Q"/>
    <property type="match status" value="1"/>
</dbReference>
<keyword evidence="12" id="KW-1185">Reference proteome</keyword>
<dbReference type="PANTHER" id="PTHR15427">
    <property type="entry name" value="EMILIN ELASTIN MICROFIBRIL INTERFACE-LOCATED PROTEIN ELASTIN MICROFIBRIL INTERFACER"/>
    <property type="match status" value="1"/>
</dbReference>
<accession>A0A6J2VTI6</accession>
<evidence type="ECO:0000256" key="4">
    <source>
        <dbReference type="ARBA" id="ARBA00022729"/>
    </source>
</evidence>
<feature type="domain" description="EMI" evidence="11">
    <location>
        <begin position="48"/>
        <end position="125"/>
    </location>
</feature>
<dbReference type="PANTHER" id="PTHR15427:SF5">
    <property type="entry name" value="EMILIN-2"/>
    <property type="match status" value="1"/>
</dbReference>
<dbReference type="InterPro" id="IPR050392">
    <property type="entry name" value="Collagen/C1q_domain"/>
</dbReference>
<evidence type="ECO:0000256" key="2">
    <source>
        <dbReference type="ARBA" id="ARBA00022525"/>
    </source>
</evidence>
<dbReference type="InParanoid" id="A0A6J2VTI6"/>
<feature type="chain" id="PRO_5027026080" evidence="9">
    <location>
        <begin position="27"/>
        <end position="861"/>
    </location>
</feature>
<feature type="domain" description="C1q" evidence="10">
    <location>
        <begin position="716"/>
        <end position="860"/>
    </location>
</feature>
<feature type="signal peptide" evidence="9">
    <location>
        <begin position="1"/>
        <end position="26"/>
    </location>
</feature>
<gene>
    <name evidence="13" type="primary">emilin2b</name>
</gene>
<evidence type="ECO:0000256" key="8">
    <source>
        <dbReference type="SAM" id="MobiDB-lite"/>
    </source>
</evidence>
<evidence type="ECO:0000256" key="9">
    <source>
        <dbReference type="SAM" id="SignalP"/>
    </source>
</evidence>
<keyword evidence="2" id="KW-0964">Secreted</keyword>
<reference evidence="13" key="1">
    <citation type="submission" date="2025-08" db="UniProtKB">
        <authorList>
            <consortium name="RefSeq"/>
        </authorList>
    </citation>
    <scope>IDENTIFICATION</scope>
</reference>
<dbReference type="InterPro" id="IPR011489">
    <property type="entry name" value="EMI_domain"/>
</dbReference>
<dbReference type="RefSeq" id="XP_030635024.1">
    <property type="nucleotide sequence ID" value="XM_030779164.1"/>
</dbReference>
<feature type="compositionally biased region" description="Polar residues" evidence="8">
    <location>
        <begin position="168"/>
        <end position="177"/>
    </location>
</feature>
<keyword evidence="3" id="KW-0272">Extracellular matrix</keyword>